<dbReference type="CDD" id="cd04725">
    <property type="entry name" value="OMP_decarboxylase_like"/>
    <property type="match status" value="1"/>
</dbReference>
<dbReference type="Pfam" id="PF00215">
    <property type="entry name" value="OMPdecase"/>
    <property type="match status" value="1"/>
</dbReference>
<feature type="domain" description="Orotidine 5'-phosphate decarboxylase" evidence="8">
    <location>
        <begin position="4"/>
        <end position="202"/>
    </location>
</feature>
<feature type="active site" description="For OMPdecase activity" evidence="6">
    <location>
        <position position="63"/>
    </location>
</feature>
<feature type="binding site" evidence="5">
    <location>
        <begin position="58"/>
        <end position="67"/>
    </location>
    <ligand>
        <name>substrate</name>
    </ligand>
</feature>
<dbReference type="GO" id="GO:0044205">
    <property type="term" value="P:'de novo' UMP biosynthetic process"/>
    <property type="evidence" value="ECO:0007669"/>
    <property type="project" value="UniProtKB-UniRule"/>
</dbReference>
<dbReference type="GO" id="GO:0004590">
    <property type="term" value="F:orotidine-5'-phosphate decarboxylase activity"/>
    <property type="evidence" value="ECO:0007669"/>
    <property type="project" value="UniProtKB-UniRule"/>
</dbReference>
<dbReference type="Proteomes" id="UP001319921">
    <property type="component" value="Chromosome"/>
</dbReference>
<feature type="binding site" evidence="5 7">
    <location>
        <position position="187"/>
    </location>
    <ligand>
        <name>substrate</name>
    </ligand>
</feature>
<comment type="function">
    <text evidence="5">Catalyzes the decarboxylation of orotidine 5'-monophosphate (OMP) to uridine 5'-monophosphate (UMP).</text>
</comment>
<keyword evidence="2 5" id="KW-0210">Decarboxylase</keyword>
<organism evidence="9 10">
    <name type="scientific">Saccharolobus caldissimus</name>
    <dbReference type="NCBI Taxonomy" id="1702097"/>
    <lineage>
        <taxon>Archaea</taxon>
        <taxon>Thermoproteota</taxon>
        <taxon>Thermoprotei</taxon>
        <taxon>Sulfolobales</taxon>
        <taxon>Sulfolobaceae</taxon>
        <taxon>Saccharolobus</taxon>
    </lineage>
</organism>
<dbReference type="InterPro" id="IPR001754">
    <property type="entry name" value="OMPdeCOase_dom"/>
</dbReference>
<keyword evidence="3 5" id="KW-0665">Pyrimidine biosynthesis</keyword>
<feature type="binding site" evidence="5">
    <location>
        <position position="10"/>
    </location>
    <ligand>
        <name>substrate</name>
    </ligand>
</feature>
<dbReference type="InterPro" id="IPR011060">
    <property type="entry name" value="RibuloseP-bd_barrel"/>
</dbReference>
<evidence type="ECO:0000256" key="7">
    <source>
        <dbReference type="PIRSR" id="PIRSR614732-2"/>
    </source>
</evidence>
<protein>
    <recommendedName>
        <fullName evidence="5">Orotidine 5'-phosphate decarboxylase</fullName>
        <ecNumber evidence="5">4.1.1.23</ecNumber>
    </recommendedName>
    <alternativeName>
        <fullName evidence="5">OMP decarboxylase</fullName>
        <shortName evidence="5">OMPDCase</shortName>
        <shortName evidence="5">OMPdecase</shortName>
    </alternativeName>
</protein>
<reference evidence="9 10" key="1">
    <citation type="journal article" date="2022" name="Microbiol. Resour. Announc.">
        <title>Complete Genome Sequence of the Hyperthermophilic and Acidophilic Archaeon Saccharolobus caldissimus Strain HS-3T.</title>
        <authorList>
            <person name="Sakai H.D."/>
            <person name="Kurosawa N."/>
        </authorList>
    </citation>
    <scope>NUCLEOTIDE SEQUENCE [LARGE SCALE GENOMIC DNA]</scope>
    <source>
        <strain evidence="9 10">JCM32116</strain>
    </source>
</reference>
<dbReference type="SUPFAM" id="SSF51366">
    <property type="entry name" value="Ribulose-phoshate binding barrel"/>
    <property type="match status" value="1"/>
</dbReference>
<feature type="binding site" evidence="5">
    <location>
        <begin position="163"/>
        <end position="173"/>
    </location>
    <ligand>
        <name>substrate</name>
    </ligand>
</feature>
<evidence type="ECO:0000256" key="2">
    <source>
        <dbReference type="ARBA" id="ARBA00022793"/>
    </source>
</evidence>
<dbReference type="GO" id="GO:0006207">
    <property type="term" value="P:'de novo' pyrimidine nucleobase biosynthetic process"/>
    <property type="evidence" value="ECO:0007669"/>
    <property type="project" value="InterPro"/>
</dbReference>
<dbReference type="SMART" id="SM00934">
    <property type="entry name" value="OMPdecase"/>
    <property type="match status" value="1"/>
</dbReference>
<dbReference type="AlphaFoldDB" id="A0AAQ4CNG3"/>
<comment type="subunit">
    <text evidence="5">Homodimer.</text>
</comment>
<accession>A0AAQ4CNG3</accession>
<dbReference type="InterPro" id="IPR047595">
    <property type="entry name" value="OMPdecase_arc"/>
</dbReference>
<dbReference type="InterPro" id="IPR013785">
    <property type="entry name" value="Aldolase_TIM"/>
</dbReference>
<feature type="binding site" evidence="5 7">
    <location>
        <position position="29"/>
    </location>
    <ligand>
        <name>substrate</name>
    </ligand>
</feature>
<dbReference type="GO" id="GO:0005829">
    <property type="term" value="C:cytosol"/>
    <property type="evidence" value="ECO:0007669"/>
    <property type="project" value="TreeGrafter"/>
</dbReference>
<evidence type="ECO:0000259" key="8">
    <source>
        <dbReference type="SMART" id="SM00934"/>
    </source>
</evidence>
<proteinExistence type="inferred from homology"/>
<dbReference type="KEGG" id="scas:SACC_03610"/>
<evidence type="ECO:0000256" key="5">
    <source>
        <dbReference type="HAMAP-Rule" id="MF_01200"/>
    </source>
</evidence>
<feature type="binding site" evidence="5 7">
    <location>
        <position position="114"/>
    </location>
    <ligand>
        <name>substrate</name>
    </ligand>
</feature>
<evidence type="ECO:0000256" key="4">
    <source>
        <dbReference type="ARBA" id="ARBA00023239"/>
    </source>
</evidence>
<name>A0AAQ4CNG3_9CREN</name>
<dbReference type="Gene3D" id="3.20.20.70">
    <property type="entry name" value="Aldolase class I"/>
    <property type="match status" value="1"/>
</dbReference>
<dbReference type="HAMAP" id="MF_01200_A">
    <property type="entry name" value="OMPdecase_type1_A"/>
    <property type="match status" value="1"/>
</dbReference>
<sequence length="219" mass="24235">MKNRVILAMDKYIPLEILSEIESEVYGLKIGLPLVLDLGLEKVRNLVKEVNIEEIIVDFKLADIGYVMKSVVEKMLFADSFIAHSFIGVKGSLDELKSYLDEKGKGLYLVASMSHSGWNNSFLSYIKEVIKEINPKGIVIGATKTDLISSFKREFSSIKIISPGVGVQGANYGDAICAGADFEIIGRSIYTAKDPVNQLKSINKIIEDRVMNCKGRVPK</sequence>
<dbReference type="NCBIfam" id="TIGR01740">
    <property type="entry name" value="pyrF"/>
    <property type="match status" value="1"/>
</dbReference>
<dbReference type="EC" id="4.1.1.23" evidence="5"/>
<feature type="active site" description="Proton donor" evidence="5">
    <location>
        <position position="60"/>
    </location>
</feature>
<feature type="active site" description="For OMPdecase activity" evidence="6">
    <location>
        <position position="58"/>
    </location>
</feature>
<comment type="similarity">
    <text evidence="5">Belongs to the OMP decarboxylase family. Type 1 subfamily.</text>
</comment>
<feature type="binding site" evidence="5 7">
    <location>
        <position position="186"/>
    </location>
    <ligand>
        <name>substrate</name>
    </ligand>
</feature>
<evidence type="ECO:0000256" key="6">
    <source>
        <dbReference type="PIRSR" id="PIRSR614732-1"/>
    </source>
</evidence>
<comment type="catalytic activity">
    <reaction evidence="5">
        <text>orotidine 5'-phosphate + H(+) = UMP + CO2</text>
        <dbReference type="Rhea" id="RHEA:11596"/>
        <dbReference type="ChEBI" id="CHEBI:15378"/>
        <dbReference type="ChEBI" id="CHEBI:16526"/>
        <dbReference type="ChEBI" id="CHEBI:57538"/>
        <dbReference type="ChEBI" id="CHEBI:57865"/>
        <dbReference type="EC" id="4.1.1.23"/>
    </reaction>
</comment>
<dbReference type="EMBL" id="AP025226">
    <property type="protein sequence ID" value="BDB97344.1"/>
    <property type="molecule type" value="Genomic_DNA"/>
</dbReference>
<comment type="pathway">
    <text evidence="1 5">Pyrimidine metabolism; UMP biosynthesis via de novo pathway; UMP from orotate: step 2/2.</text>
</comment>
<evidence type="ECO:0000256" key="3">
    <source>
        <dbReference type="ARBA" id="ARBA00022975"/>
    </source>
</evidence>
<evidence type="ECO:0000313" key="9">
    <source>
        <dbReference type="EMBL" id="BDB97344.1"/>
    </source>
</evidence>
<evidence type="ECO:0000313" key="10">
    <source>
        <dbReference type="Proteomes" id="UP001319921"/>
    </source>
</evidence>
<gene>
    <name evidence="5" type="primary">pyrF</name>
    <name evidence="9" type="ORF">SACC_03610</name>
</gene>
<evidence type="ECO:0000256" key="1">
    <source>
        <dbReference type="ARBA" id="ARBA00004861"/>
    </source>
</evidence>
<keyword evidence="4 5" id="KW-0456">Lyase</keyword>
<dbReference type="PANTHER" id="PTHR32119:SF2">
    <property type="entry name" value="OROTIDINE 5'-PHOSPHATE DECARBOXYLASE"/>
    <property type="match status" value="1"/>
</dbReference>
<feature type="active site" description="For OMPdecase activity" evidence="6">
    <location>
        <position position="60"/>
    </location>
</feature>
<dbReference type="InterPro" id="IPR014732">
    <property type="entry name" value="OMPdecase"/>
</dbReference>
<dbReference type="PANTHER" id="PTHR32119">
    <property type="entry name" value="OROTIDINE 5'-PHOSPHATE DECARBOXYLASE"/>
    <property type="match status" value="1"/>
</dbReference>
<keyword evidence="10" id="KW-1185">Reference proteome</keyword>